<proteinExistence type="predicted"/>
<protein>
    <submittedName>
        <fullName evidence="2">Glycosyltransferase</fullName>
    </submittedName>
</protein>
<dbReference type="InterPro" id="IPR001173">
    <property type="entry name" value="Glyco_trans_2-like"/>
</dbReference>
<sequence>MTSISVILPVYNVANYLEKCLNSVLSQTFRDFEIIAVDDGSTDGSSDILAVYNQLVPNLYLYTQTNAGLSAARNLGLKHAKGKYIYFLDSDDYLELDMFEKCVQLAERHQLDFVKFDARPFSDTAEMEWNRYDSTAFLEPYKLYQLDDWLKKQYQHYNSPVWLFLIRHSLIRENGLAFQEGLLHEDELFTPQMFAVSKRMMYLDKAFFNRRYRQDSIMGQAGHGNASRKSKQWIVLELHEEAKRATEKSVQRFMAHRRDTLYMETQFGHPIPSTRRWLLDLRVYLRQLKHGLRRK</sequence>
<dbReference type="InterPro" id="IPR050834">
    <property type="entry name" value="Glycosyltransf_2"/>
</dbReference>
<dbReference type="SUPFAM" id="SSF53448">
    <property type="entry name" value="Nucleotide-diphospho-sugar transferases"/>
    <property type="match status" value="1"/>
</dbReference>
<evidence type="ECO:0000259" key="1">
    <source>
        <dbReference type="Pfam" id="PF00535"/>
    </source>
</evidence>
<keyword evidence="2" id="KW-0808">Transferase</keyword>
<dbReference type="Pfam" id="PF00535">
    <property type="entry name" value="Glycos_transf_2"/>
    <property type="match status" value="1"/>
</dbReference>
<feature type="domain" description="Glycosyltransferase 2-like" evidence="1">
    <location>
        <begin position="5"/>
        <end position="169"/>
    </location>
</feature>
<dbReference type="Gene3D" id="3.90.550.10">
    <property type="entry name" value="Spore Coat Polysaccharide Biosynthesis Protein SpsA, Chain A"/>
    <property type="match status" value="1"/>
</dbReference>
<dbReference type="PANTHER" id="PTHR43685">
    <property type="entry name" value="GLYCOSYLTRANSFERASE"/>
    <property type="match status" value="1"/>
</dbReference>
<name>A0A7X1CER0_9LIST</name>
<dbReference type="GO" id="GO:0016740">
    <property type="term" value="F:transferase activity"/>
    <property type="evidence" value="ECO:0007669"/>
    <property type="project" value="UniProtKB-KW"/>
</dbReference>
<dbReference type="EMBL" id="JAARRW010000002">
    <property type="protein sequence ID" value="MBC1561627.1"/>
    <property type="molecule type" value="Genomic_DNA"/>
</dbReference>
<organism evidence="2 3">
    <name type="scientific">Listeria booriae</name>
    <dbReference type="NCBI Taxonomy" id="1552123"/>
    <lineage>
        <taxon>Bacteria</taxon>
        <taxon>Bacillati</taxon>
        <taxon>Bacillota</taxon>
        <taxon>Bacilli</taxon>
        <taxon>Bacillales</taxon>
        <taxon>Listeriaceae</taxon>
        <taxon>Listeria</taxon>
    </lineage>
</organism>
<dbReference type="Proteomes" id="UP000541955">
    <property type="component" value="Unassembled WGS sequence"/>
</dbReference>
<dbReference type="InterPro" id="IPR029044">
    <property type="entry name" value="Nucleotide-diphossugar_trans"/>
</dbReference>
<evidence type="ECO:0000313" key="2">
    <source>
        <dbReference type="EMBL" id="MBC1561627.1"/>
    </source>
</evidence>
<comment type="caution">
    <text evidence="2">The sequence shown here is derived from an EMBL/GenBank/DDBJ whole genome shotgun (WGS) entry which is preliminary data.</text>
</comment>
<dbReference type="PANTHER" id="PTHR43685:SF2">
    <property type="entry name" value="GLYCOSYLTRANSFERASE 2-LIKE DOMAIN-CONTAINING PROTEIN"/>
    <property type="match status" value="1"/>
</dbReference>
<dbReference type="CDD" id="cd00761">
    <property type="entry name" value="Glyco_tranf_GTA_type"/>
    <property type="match status" value="1"/>
</dbReference>
<dbReference type="RefSeq" id="WP_185429016.1">
    <property type="nucleotide sequence ID" value="NZ_JAARRW010000002.1"/>
</dbReference>
<reference evidence="2 3" key="1">
    <citation type="submission" date="2020-03" db="EMBL/GenBank/DDBJ databases">
        <title>Soil Listeria distribution.</title>
        <authorList>
            <person name="Liao J."/>
            <person name="Wiedmann M."/>
        </authorList>
    </citation>
    <scope>NUCLEOTIDE SEQUENCE [LARGE SCALE GENOMIC DNA]</scope>
    <source>
        <strain evidence="2 3">FSL L7-1387</strain>
    </source>
</reference>
<gene>
    <name evidence="2" type="ORF">HB902_06060</name>
</gene>
<dbReference type="AlphaFoldDB" id="A0A7X1CER0"/>
<accession>A0A7X1CER0</accession>
<evidence type="ECO:0000313" key="3">
    <source>
        <dbReference type="Proteomes" id="UP000541955"/>
    </source>
</evidence>